<dbReference type="PROSITE" id="PS50088">
    <property type="entry name" value="ANK_REPEAT"/>
    <property type="match status" value="5"/>
</dbReference>
<proteinExistence type="predicted"/>
<keyword evidence="1" id="KW-0677">Repeat</keyword>
<feature type="repeat" description="ANK" evidence="3">
    <location>
        <begin position="607"/>
        <end position="639"/>
    </location>
</feature>
<dbReference type="AlphaFoldDB" id="A0AA39WQ59"/>
<dbReference type="PANTHER" id="PTHR24173">
    <property type="entry name" value="ANKYRIN REPEAT CONTAINING"/>
    <property type="match status" value="1"/>
</dbReference>
<name>A0AA39WQ59_9PEZI</name>
<dbReference type="PROSITE" id="PS50297">
    <property type="entry name" value="ANK_REP_REGION"/>
    <property type="match status" value="4"/>
</dbReference>
<evidence type="ECO:0000256" key="2">
    <source>
        <dbReference type="ARBA" id="ARBA00023043"/>
    </source>
</evidence>
<dbReference type="PRINTS" id="PR01415">
    <property type="entry name" value="ANKYRIN"/>
</dbReference>
<dbReference type="Gene3D" id="1.25.40.20">
    <property type="entry name" value="Ankyrin repeat-containing domain"/>
    <property type="match status" value="3"/>
</dbReference>
<organism evidence="4 5">
    <name type="scientific">Immersiella caudata</name>
    <dbReference type="NCBI Taxonomy" id="314043"/>
    <lineage>
        <taxon>Eukaryota</taxon>
        <taxon>Fungi</taxon>
        <taxon>Dikarya</taxon>
        <taxon>Ascomycota</taxon>
        <taxon>Pezizomycotina</taxon>
        <taxon>Sordariomycetes</taxon>
        <taxon>Sordariomycetidae</taxon>
        <taxon>Sordariales</taxon>
        <taxon>Lasiosphaeriaceae</taxon>
        <taxon>Immersiella</taxon>
    </lineage>
</organism>
<feature type="repeat" description="ANK" evidence="3">
    <location>
        <begin position="574"/>
        <end position="606"/>
    </location>
</feature>
<evidence type="ECO:0000256" key="3">
    <source>
        <dbReference type="PROSITE-ProRule" id="PRU00023"/>
    </source>
</evidence>
<feature type="repeat" description="ANK" evidence="3">
    <location>
        <begin position="367"/>
        <end position="399"/>
    </location>
</feature>
<dbReference type="InterPro" id="IPR036770">
    <property type="entry name" value="Ankyrin_rpt-contain_sf"/>
</dbReference>
<feature type="repeat" description="ANK" evidence="3">
    <location>
        <begin position="472"/>
        <end position="504"/>
    </location>
</feature>
<dbReference type="Pfam" id="PF00023">
    <property type="entry name" value="Ank"/>
    <property type="match status" value="3"/>
</dbReference>
<dbReference type="SMART" id="SM00248">
    <property type="entry name" value="ANK"/>
    <property type="match status" value="7"/>
</dbReference>
<sequence>MDPLSVIASTITLAGLTAATLERTKALFVATDELLALLNEVSDFQLVLAEFQRVLAQRREDRIFIGNNANDLNMLLRRASTVFQQMTDQLTAIISSLQSPARLPMKSRIKWFRCSTRVKILQGELRNIRRSLVSLSEASTLYDLSKIRLVLEQIILATNDRGRDLGEQRQILELIQEHIQLGQSPSIPTPTQQANQLPDDNLAQGVSQTDETTGLLQISGASSSPATVISRHQFSSSADNAGFQPQRLTPFRYLQTPERFQLAIGNLFVGFSGFPAWRRLCNERRCRQQTIPCVRVTYHFPIWFLARAIQLMLSFTYMNGPQLSLRMPRTVEGSSDIFSFAVQGNLEGVKSLFGRGMASPFDVASTNGRTALHYAVNNQHLELAQFLIDAGADPHAEDIARCSTVSIAWGCVFGRLAGPATIDAWRCLFDNEDHLESRVFPPLHKIVLGLNLMDLREQLQLSTATIDHQDADGKTALSWAATRGDALTVQLLLEFGADPNVRSPKGQAPLHWATQAIHGVFETCQALLRAGARADDADAWGRTPLLYTAPNGDNTTSLALFINAGARIDIRDCHKRTPLGYAAKMGRLDHAEYLLSRGADPDIPDSFGVTPLLDSVQQNHHSLIRLLLTHGANPHQITTKKFSILHLAAKYGDVETMQCIRYLPEGSPTIDIGSPTIEGHTAWDEFQQRQNRSDELSREFSCLLRACSLGMSINLEDRLSPPGVVFETVSSSPVELDDEASDVEEFFDAKESLEL</sequence>
<evidence type="ECO:0000313" key="5">
    <source>
        <dbReference type="Proteomes" id="UP001175000"/>
    </source>
</evidence>
<dbReference type="EMBL" id="JAULSU010000004">
    <property type="protein sequence ID" value="KAK0619554.1"/>
    <property type="molecule type" value="Genomic_DNA"/>
</dbReference>
<dbReference type="Proteomes" id="UP001175000">
    <property type="component" value="Unassembled WGS sequence"/>
</dbReference>
<keyword evidence="2 3" id="KW-0040">ANK repeat</keyword>
<gene>
    <name evidence="4" type="ORF">B0T14DRAFT_566394</name>
</gene>
<evidence type="ECO:0000313" key="4">
    <source>
        <dbReference type="EMBL" id="KAK0619554.1"/>
    </source>
</evidence>
<comment type="caution">
    <text evidence="4">The sequence shown here is derived from an EMBL/GenBank/DDBJ whole genome shotgun (WGS) entry which is preliminary data.</text>
</comment>
<dbReference type="SUPFAM" id="SSF48403">
    <property type="entry name" value="Ankyrin repeat"/>
    <property type="match status" value="1"/>
</dbReference>
<reference evidence="4" key="1">
    <citation type="submission" date="2023-06" db="EMBL/GenBank/DDBJ databases">
        <title>Genome-scale phylogeny and comparative genomics of the fungal order Sordariales.</title>
        <authorList>
            <consortium name="Lawrence Berkeley National Laboratory"/>
            <person name="Hensen N."/>
            <person name="Bonometti L."/>
            <person name="Westerberg I."/>
            <person name="Brannstrom I.O."/>
            <person name="Guillou S."/>
            <person name="Cros-Aarteil S."/>
            <person name="Calhoun S."/>
            <person name="Haridas S."/>
            <person name="Kuo A."/>
            <person name="Mondo S."/>
            <person name="Pangilinan J."/>
            <person name="Riley R."/>
            <person name="Labutti K."/>
            <person name="Andreopoulos B."/>
            <person name="Lipzen A."/>
            <person name="Chen C."/>
            <person name="Yanf M."/>
            <person name="Daum C."/>
            <person name="Ng V."/>
            <person name="Clum A."/>
            <person name="Steindorff A."/>
            <person name="Ohm R."/>
            <person name="Martin F."/>
            <person name="Silar P."/>
            <person name="Natvig D."/>
            <person name="Lalanne C."/>
            <person name="Gautier V."/>
            <person name="Ament-Velasquez S.L."/>
            <person name="Kruys A."/>
            <person name="Hutchinson M.I."/>
            <person name="Powell A.J."/>
            <person name="Barry K."/>
            <person name="Miller A.N."/>
            <person name="Grigoriev I.V."/>
            <person name="Debuchy R."/>
            <person name="Gladieux P."/>
            <person name="Thoren M.H."/>
            <person name="Johannesson H."/>
        </authorList>
    </citation>
    <scope>NUCLEOTIDE SEQUENCE</scope>
    <source>
        <strain evidence="4">CBS 606.72</strain>
    </source>
</reference>
<feature type="repeat" description="ANK" evidence="3">
    <location>
        <begin position="540"/>
        <end position="573"/>
    </location>
</feature>
<dbReference type="Pfam" id="PF12796">
    <property type="entry name" value="Ank_2"/>
    <property type="match status" value="1"/>
</dbReference>
<accession>A0AA39WQ59</accession>
<evidence type="ECO:0000256" key="1">
    <source>
        <dbReference type="ARBA" id="ARBA00022737"/>
    </source>
</evidence>
<dbReference type="PANTHER" id="PTHR24173:SF74">
    <property type="entry name" value="ANKYRIN REPEAT DOMAIN-CONTAINING PROTEIN 16"/>
    <property type="match status" value="1"/>
</dbReference>
<protein>
    <submittedName>
        <fullName evidence="4">Ankyrin repeat-containing domain protein</fullName>
    </submittedName>
</protein>
<dbReference type="InterPro" id="IPR002110">
    <property type="entry name" value="Ankyrin_rpt"/>
</dbReference>
<keyword evidence="5" id="KW-1185">Reference proteome</keyword>